<proteinExistence type="inferred from homology"/>
<evidence type="ECO:0000256" key="1">
    <source>
        <dbReference type="ARBA" id="ARBA00004533"/>
    </source>
</evidence>
<keyword evidence="8 11" id="KW-1133">Transmembrane helix</keyword>
<feature type="transmembrane region" description="Helical" evidence="11">
    <location>
        <begin position="15"/>
        <end position="36"/>
    </location>
</feature>
<protein>
    <recommendedName>
        <fullName evidence="10">Type II secretion system protein K</fullName>
    </recommendedName>
</protein>
<evidence type="ECO:0000259" key="12">
    <source>
        <dbReference type="Pfam" id="PF03934"/>
    </source>
</evidence>
<evidence type="ECO:0000256" key="2">
    <source>
        <dbReference type="ARBA" id="ARBA00007246"/>
    </source>
</evidence>
<dbReference type="Pfam" id="PF21687">
    <property type="entry name" value="T2SSK_1st"/>
    <property type="match status" value="1"/>
</dbReference>
<dbReference type="InterPro" id="IPR005628">
    <property type="entry name" value="GspK"/>
</dbReference>
<keyword evidence="4 10" id="KW-1003">Cell membrane</keyword>
<dbReference type="NCBIfam" id="NF037980">
    <property type="entry name" value="T2SS_GspK"/>
    <property type="match status" value="1"/>
</dbReference>
<evidence type="ECO:0000256" key="9">
    <source>
        <dbReference type="ARBA" id="ARBA00023136"/>
    </source>
</evidence>
<organism evidence="14 15">
    <name type="scientific">Sphingomonas populi</name>
    <dbReference type="NCBI Taxonomy" id="2484750"/>
    <lineage>
        <taxon>Bacteria</taxon>
        <taxon>Pseudomonadati</taxon>
        <taxon>Pseudomonadota</taxon>
        <taxon>Alphaproteobacteria</taxon>
        <taxon>Sphingomonadales</taxon>
        <taxon>Sphingomonadaceae</taxon>
        <taxon>Sphingomonas</taxon>
    </lineage>
</organism>
<dbReference type="InterPro" id="IPR045584">
    <property type="entry name" value="Pilin-like"/>
</dbReference>
<dbReference type="PIRSF" id="PIRSF002786">
    <property type="entry name" value="XcpX"/>
    <property type="match status" value="1"/>
</dbReference>
<name>A0A4Q6Y8Z7_9SPHN</name>
<dbReference type="GO" id="GO:0005886">
    <property type="term" value="C:plasma membrane"/>
    <property type="evidence" value="ECO:0007669"/>
    <property type="project" value="UniProtKB-SubCell"/>
</dbReference>
<dbReference type="GO" id="GO:0009306">
    <property type="term" value="P:protein secretion"/>
    <property type="evidence" value="ECO:0007669"/>
    <property type="project" value="InterPro"/>
</dbReference>
<evidence type="ECO:0000256" key="4">
    <source>
        <dbReference type="ARBA" id="ARBA00022475"/>
    </source>
</evidence>
<evidence type="ECO:0000256" key="8">
    <source>
        <dbReference type="ARBA" id="ARBA00022989"/>
    </source>
</evidence>
<feature type="domain" description="T2SS protein K second SAM-like" evidence="12">
    <location>
        <begin position="227"/>
        <end position="288"/>
    </location>
</feature>
<dbReference type="EMBL" id="SGIS01000002">
    <property type="protein sequence ID" value="RZF66207.1"/>
    <property type="molecule type" value="Genomic_DNA"/>
</dbReference>
<evidence type="ECO:0000256" key="6">
    <source>
        <dbReference type="ARBA" id="ARBA00022692"/>
    </source>
</evidence>
<dbReference type="Gene3D" id="3.30.1300.30">
    <property type="entry name" value="GSPII I/J protein-like"/>
    <property type="match status" value="1"/>
</dbReference>
<comment type="similarity">
    <text evidence="2 10">Belongs to the GSP K family.</text>
</comment>
<dbReference type="PANTHER" id="PTHR38831">
    <property type="entry name" value="TYPE II SECRETION SYSTEM PROTEIN K"/>
    <property type="match status" value="1"/>
</dbReference>
<evidence type="ECO:0000256" key="5">
    <source>
        <dbReference type="ARBA" id="ARBA00022519"/>
    </source>
</evidence>
<evidence type="ECO:0000256" key="11">
    <source>
        <dbReference type="SAM" id="Phobius"/>
    </source>
</evidence>
<evidence type="ECO:0000256" key="3">
    <source>
        <dbReference type="ARBA" id="ARBA00022448"/>
    </source>
</evidence>
<keyword evidence="3 10" id="KW-0813">Transport</keyword>
<keyword evidence="7" id="KW-0653">Protein transport</keyword>
<reference evidence="14 15" key="1">
    <citation type="submission" date="2019-02" db="EMBL/GenBank/DDBJ databases">
        <authorList>
            <person name="Li Y."/>
        </authorList>
    </citation>
    <scope>NUCLEOTIDE SEQUENCE [LARGE SCALE GENOMIC DNA]</scope>
    <source>
        <strain evidence="14 15">3-7</strain>
    </source>
</reference>
<sequence length="333" mass="34660">MANARVAEHKPSETGAALLTVLLLVAVIAVLAATALERLRIAIKLGGNAVALDQARAFAEAGEALAINRISDLLGRDATRVSLAGGWSDTPIPLPVTGGIATLRITDGGNCFNLNGLVTKQSDGRYVANPDAATQFANLIRLVGAPARSPEGIAAAATDWIDSDTQALSGGAEDGGYAGLETPYRTANTLMTDPSELRAVMGVTPEIYAALRPWLCALPVAEPTMPNVNTVLPEQAPLLAVLMPGAPNVAAVRSALLSRPVTGYDDTSKFWQSSAFGAAGNYGDATQKSAVTTKWFALRTDVTVNGTDLQQNSLIDASTLPARLVSRQWGEVS</sequence>
<dbReference type="SUPFAM" id="SSF54523">
    <property type="entry name" value="Pili subunits"/>
    <property type="match status" value="1"/>
</dbReference>
<dbReference type="OrthoDB" id="9788973at2"/>
<keyword evidence="6 11" id="KW-0812">Transmembrane</keyword>
<dbReference type="InterPro" id="IPR049031">
    <property type="entry name" value="T2SSK_SAM-like_1st"/>
</dbReference>
<keyword evidence="15" id="KW-1185">Reference proteome</keyword>
<evidence type="ECO:0000256" key="7">
    <source>
        <dbReference type="ARBA" id="ARBA00022927"/>
    </source>
</evidence>
<dbReference type="PANTHER" id="PTHR38831:SF1">
    <property type="entry name" value="TYPE II SECRETION SYSTEM PROTEIN K-RELATED"/>
    <property type="match status" value="1"/>
</dbReference>
<accession>A0A4Q6Y8Z7</accession>
<evidence type="ECO:0000259" key="13">
    <source>
        <dbReference type="Pfam" id="PF21687"/>
    </source>
</evidence>
<gene>
    <name evidence="14" type="ORF">EWE75_02180</name>
</gene>
<dbReference type="AlphaFoldDB" id="A0A4Q6Y8Z7"/>
<evidence type="ECO:0000256" key="10">
    <source>
        <dbReference type="PIRNR" id="PIRNR002786"/>
    </source>
</evidence>
<dbReference type="Proteomes" id="UP000292085">
    <property type="component" value="Unassembled WGS sequence"/>
</dbReference>
<comment type="subcellular location">
    <subcellularLocation>
        <location evidence="1 10">Cell inner membrane</location>
    </subcellularLocation>
</comment>
<evidence type="ECO:0000313" key="15">
    <source>
        <dbReference type="Proteomes" id="UP000292085"/>
    </source>
</evidence>
<dbReference type="Gene3D" id="1.10.40.60">
    <property type="entry name" value="EpsJ-like"/>
    <property type="match status" value="2"/>
</dbReference>
<dbReference type="InterPro" id="IPR049179">
    <property type="entry name" value="T2SSK_SAM-like_2nd"/>
</dbReference>
<comment type="caution">
    <text evidence="14">The sequence shown here is derived from an EMBL/GenBank/DDBJ whole genome shotgun (WGS) entry which is preliminary data.</text>
</comment>
<keyword evidence="5 10" id="KW-0997">Cell inner membrane</keyword>
<evidence type="ECO:0000313" key="14">
    <source>
        <dbReference type="EMBL" id="RZF66207.1"/>
    </source>
</evidence>
<dbReference type="InterPro" id="IPR038072">
    <property type="entry name" value="GspK_central_sf"/>
</dbReference>
<dbReference type="Pfam" id="PF03934">
    <property type="entry name" value="T2SSK"/>
    <property type="match status" value="1"/>
</dbReference>
<feature type="domain" description="T2SS protein K first SAM-like" evidence="13">
    <location>
        <begin position="110"/>
        <end position="219"/>
    </location>
</feature>
<dbReference type="SUPFAM" id="SSF158544">
    <property type="entry name" value="GspK insert domain-like"/>
    <property type="match status" value="2"/>
</dbReference>
<keyword evidence="9 10" id="KW-0472">Membrane</keyword>